<proteinExistence type="predicted"/>
<dbReference type="SUPFAM" id="SSF55961">
    <property type="entry name" value="Bet v1-like"/>
    <property type="match status" value="1"/>
</dbReference>
<dbReference type="PROSITE" id="PS50848">
    <property type="entry name" value="START"/>
    <property type="match status" value="1"/>
</dbReference>
<accession>A0A6U4ZSU2</accession>
<dbReference type="AlphaFoldDB" id="A0A6U4ZSU2"/>
<dbReference type="GO" id="GO:0005737">
    <property type="term" value="C:cytoplasm"/>
    <property type="evidence" value="ECO:0007669"/>
    <property type="project" value="UniProtKB-ARBA"/>
</dbReference>
<dbReference type="GO" id="GO:0008289">
    <property type="term" value="F:lipid binding"/>
    <property type="evidence" value="ECO:0007669"/>
    <property type="project" value="InterPro"/>
</dbReference>
<sequence>MGKAEVEVSPIEAHQSARKPLAQCSAAEQSPAVTGRWTGNEEYDDLLSRIFSFLEEQCEEEGDWRVTTHAKGVNVQSRHVAAPVKLVKGQGFIRASPAEVLEMIRNASKRPEWDSMCDYGSIVKTFGPNSDLIYLSYQGKLGVCARDLSLVRAWKEYDDGTVMLVAHSVEDKDVPKVAGKVRAELRDCGYVIRPCGEGSMLCYVIQLDMKGYVPLFFTNLIQTQHPLIISIMRRLLEDGDGGDVDGEHASEMPLHELESHAARSFK</sequence>
<dbReference type="PANTHER" id="PTHR19308:SF14">
    <property type="entry name" value="START DOMAIN-CONTAINING PROTEIN"/>
    <property type="match status" value="1"/>
</dbReference>
<dbReference type="SMART" id="SM00234">
    <property type="entry name" value="START"/>
    <property type="match status" value="1"/>
</dbReference>
<dbReference type="PANTHER" id="PTHR19308">
    <property type="entry name" value="PHOSPHATIDYLCHOLINE TRANSFER PROTEIN"/>
    <property type="match status" value="1"/>
</dbReference>
<reference evidence="5" key="1">
    <citation type="submission" date="2021-01" db="EMBL/GenBank/DDBJ databases">
        <authorList>
            <person name="Corre E."/>
            <person name="Pelletier E."/>
            <person name="Niang G."/>
            <person name="Scheremetjew M."/>
            <person name="Finn R."/>
            <person name="Kale V."/>
            <person name="Holt S."/>
            <person name="Cochrane G."/>
            <person name="Meng A."/>
            <person name="Brown T."/>
            <person name="Cohen L."/>
        </authorList>
    </citation>
    <scope>NUCLEOTIDE SEQUENCE</scope>
    <source>
        <strain evidence="3">CCMP441</strain>
        <strain evidence="5">CCMP644</strain>
    </source>
</reference>
<dbReference type="Pfam" id="PF01852">
    <property type="entry name" value="START"/>
    <property type="match status" value="1"/>
</dbReference>
<dbReference type="EMBL" id="HBFX01038421">
    <property type="protein sequence ID" value="CAD8972122.1"/>
    <property type="molecule type" value="Transcribed_RNA"/>
</dbReference>
<dbReference type="InterPro" id="IPR002913">
    <property type="entry name" value="START_lipid-bd_dom"/>
</dbReference>
<dbReference type="EMBL" id="HBFX01038422">
    <property type="protein sequence ID" value="CAD8972123.1"/>
    <property type="molecule type" value="Transcribed_RNA"/>
</dbReference>
<protein>
    <recommendedName>
        <fullName evidence="2">START domain-containing protein</fullName>
    </recommendedName>
</protein>
<feature type="domain" description="START" evidence="2">
    <location>
        <begin position="60"/>
        <end position="223"/>
    </location>
</feature>
<evidence type="ECO:0000313" key="3">
    <source>
        <dbReference type="EMBL" id="CAD8746527.1"/>
    </source>
</evidence>
<evidence type="ECO:0000259" key="2">
    <source>
        <dbReference type="PROSITE" id="PS50848"/>
    </source>
</evidence>
<evidence type="ECO:0000256" key="1">
    <source>
        <dbReference type="SAM" id="MobiDB-lite"/>
    </source>
</evidence>
<dbReference type="InterPro" id="IPR051213">
    <property type="entry name" value="START_lipid_transfer"/>
</dbReference>
<name>A0A6U4ZSU2_HEMAN</name>
<organism evidence="5">
    <name type="scientific">Hemiselmis andersenii</name>
    <name type="common">Cryptophyte alga</name>
    <dbReference type="NCBI Taxonomy" id="464988"/>
    <lineage>
        <taxon>Eukaryota</taxon>
        <taxon>Cryptophyceae</taxon>
        <taxon>Cryptomonadales</taxon>
        <taxon>Hemiselmidaceae</taxon>
        <taxon>Hemiselmis</taxon>
    </lineage>
</organism>
<dbReference type="InterPro" id="IPR023393">
    <property type="entry name" value="START-like_dom_sf"/>
</dbReference>
<dbReference type="CDD" id="cd00177">
    <property type="entry name" value="START"/>
    <property type="match status" value="1"/>
</dbReference>
<gene>
    <name evidence="4" type="ORF">HAND00432_LOCUS23123</name>
    <name evidence="5" type="ORF">HAND00432_LOCUS23124</name>
    <name evidence="3" type="ORF">HAND1043_LOCUS13024</name>
</gene>
<evidence type="ECO:0000313" key="5">
    <source>
        <dbReference type="EMBL" id="CAD8972123.1"/>
    </source>
</evidence>
<evidence type="ECO:0000313" key="4">
    <source>
        <dbReference type="EMBL" id="CAD8972122.1"/>
    </source>
</evidence>
<dbReference type="EMBL" id="HBFK01021044">
    <property type="protein sequence ID" value="CAD8746527.1"/>
    <property type="molecule type" value="Transcribed_RNA"/>
</dbReference>
<dbReference type="Gene3D" id="3.30.530.20">
    <property type="match status" value="1"/>
</dbReference>
<feature type="region of interest" description="Disordered" evidence="1">
    <location>
        <begin position="1"/>
        <end position="25"/>
    </location>
</feature>